<accession>A0A498KSB2</accession>
<evidence type="ECO:0000313" key="5">
    <source>
        <dbReference type="Proteomes" id="UP000289691"/>
    </source>
</evidence>
<evidence type="ECO:0000256" key="2">
    <source>
        <dbReference type="ARBA" id="ARBA00023315"/>
    </source>
</evidence>
<dbReference type="SUPFAM" id="SSF55729">
    <property type="entry name" value="Acyl-CoA N-acyltransferases (Nat)"/>
    <property type="match status" value="1"/>
</dbReference>
<dbReference type="InterPro" id="IPR000182">
    <property type="entry name" value="GNAT_dom"/>
</dbReference>
<evidence type="ECO:0000259" key="3">
    <source>
        <dbReference type="PROSITE" id="PS51186"/>
    </source>
</evidence>
<dbReference type="EMBL" id="RDFA01000006">
    <property type="protein sequence ID" value="RXK47408.1"/>
    <property type="molecule type" value="Genomic_DNA"/>
</dbReference>
<evidence type="ECO:0000256" key="1">
    <source>
        <dbReference type="ARBA" id="ARBA00022679"/>
    </source>
</evidence>
<gene>
    <name evidence="4" type="ORF">EAF64_16665</name>
</gene>
<comment type="caution">
    <text evidence="4">The sequence shown here is derived from an EMBL/GenBank/DDBJ whole genome shotgun (WGS) entry which is preliminary data.</text>
</comment>
<proteinExistence type="predicted"/>
<dbReference type="InterPro" id="IPR016181">
    <property type="entry name" value="Acyl_CoA_acyltransferase"/>
</dbReference>
<organism evidence="4 5">
    <name type="scientific">Halorientalis pallida</name>
    <dbReference type="NCBI Taxonomy" id="2479928"/>
    <lineage>
        <taxon>Archaea</taxon>
        <taxon>Methanobacteriati</taxon>
        <taxon>Methanobacteriota</taxon>
        <taxon>Stenosarchaea group</taxon>
        <taxon>Halobacteria</taxon>
        <taxon>Halobacteriales</taxon>
        <taxon>Haloarculaceae</taxon>
        <taxon>Halorientalis</taxon>
    </lineage>
</organism>
<keyword evidence="5" id="KW-1185">Reference proteome</keyword>
<feature type="domain" description="N-acetyltransferase" evidence="3">
    <location>
        <begin position="5"/>
        <end position="158"/>
    </location>
</feature>
<reference evidence="4 5" key="1">
    <citation type="submission" date="2019-01" db="EMBL/GenBank/DDBJ databases">
        <title>Halorientalis sp. F13-25 a new haloarchaeum isolated from hypersaline water.</title>
        <authorList>
            <person name="Ana D.-V."/>
            <person name="Cristina S.-P."/>
            <person name="Antonio V."/>
        </authorList>
    </citation>
    <scope>NUCLEOTIDE SEQUENCE [LARGE SCALE GENOMIC DNA]</scope>
    <source>
        <strain evidence="4 5">F13-25</strain>
    </source>
</reference>
<sequence length="160" mass="17550">MSGGCTIRAYEPRDYDRASTVHTAALRASPVPYREGGPPDSEFETTVDAATDGDACLLVGLVDGTLVALGGLKPRDASSGVVTAMRVHPDHQGEGYGAAILDALEREGRERDHETLVRYTDARREAARGLYERHDWTRVDSASYGPNAEVVRYRKRFRAE</sequence>
<dbReference type="AlphaFoldDB" id="A0A498KSB2"/>
<dbReference type="CDD" id="cd04301">
    <property type="entry name" value="NAT_SF"/>
    <property type="match status" value="1"/>
</dbReference>
<dbReference type="PROSITE" id="PS51186">
    <property type="entry name" value="GNAT"/>
    <property type="match status" value="1"/>
</dbReference>
<dbReference type="InterPro" id="IPR050832">
    <property type="entry name" value="Bact_Acetyltransf"/>
</dbReference>
<protein>
    <submittedName>
        <fullName evidence="4">GNAT family N-acetyltransferase</fullName>
    </submittedName>
</protein>
<dbReference type="Proteomes" id="UP000289691">
    <property type="component" value="Unassembled WGS sequence"/>
</dbReference>
<dbReference type="GO" id="GO:0016747">
    <property type="term" value="F:acyltransferase activity, transferring groups other than amino-acyl groups"/>
    <property type="evidence" value="ECO:0007669"/>
    <property type="project" value="InterPro"/>
</dbReference>
<keyword evidence="2" id="KW-0012">Acyltransferase</keyword>
<dbReference type="OrthoDB" id="125295at2157"/>
<dbReference type="PANTHER" id="PTHR43877">
    <property type="entry name" value="AMINOALKYLPHOSPHONATE N-ACETYLTRANSFERASE-RELATED-RELATED"/>
    <property type="match status" value="1"/>
</dbReference>
<dbReference type="RefSeq" id="WP_129070111.1">
    <property type="nucleotide sequence ID" value="NZ_RDFA01000006.1"/>
</dbReference>
<keyword evidence="1 4" id="KW-0808">Transferase</keyword>
<evidence type="ECO:0000313" key="4">
    <source>
        <dbReference type="EMBL" id="RXK47408.1"/>
    </source>
</evidence>
<dbReference type="Pfam" id="PF00583">
    <property type="entry name" value="Acetyltransf_1"/>
    <property type="match status" value="1"/>
</dbReference>
<dbReference type="Gene3D" id="3.40.630.30">
    <property type="match status" value="1"/>
</dbReference>
<dbReference type="PANTHER" id="PTHR43877:SF2">
    <property type="entry name" value="AMINOALKYLPHOSPHONATE N-ACETYLTRANSFERASE-RELATED"/>
    <property type="match status" value="1"/>
</dbReference>
<name>A0A498KSB2_9EURY</name>